<protein>
    <submittedName>
        <fullName evidence="1">Uncharacterized protein</fullName>
    </submittedName>
</protein>
<reference evidence="1" key="1">
    <citation type="submission" date="2012-05" db="EMBL/GenBank/DDBJ databases">
        <authorList>
            <person name="Krishnakumar V."/>
            <person name="Cheung F."/>
            <person name="Xiao Y."/>
            <person name="Chan A."/>
            <person name="Moskal W.A."/>
            <person name="Town C.D."/>
        </authorList>
    </citation>
    <scope>NUCLEOTIDE SEQUENCE</scope>
</reference>
<evidence type="ECO:0000313" key="1">
    <source>
        <dbReference type="EMBL" id="AFK46732.1"/>
    </source>
</evidence>
<sequence>MKSSEGFDCISLTSWRIRLTAGFFMLYLSAMVEYEIWCTEFDGIC</sequence>
<dbReference type="EMBL" id="BT146938">
    <property type="protein sequence ID" value="AFK46732.1"/>
    <property type="molecule type" value="mRNA"/>
</dbReference>
<dbReference type="AlphaFoldDB" id="I3T2J0"/>
<accession>I3T2J0</accession>
<proteinExistence type="evidence at transcript level"/>
<name>I3T2J0_MEDTR</name>
<organism evidence="1">
    <name type="scientific">Medicago truncatula</name>
    <name type="common">Barrel medic</name>
    <name type="synonym">Medicago tribuloides</name>
    <dbReference type="NCBI Taxonomy" id="3880"/>
    <lineage>
        <taxon>Eukaryota</taxon>
        <taxon>Viridiplantae</taxon>
        <taxon>Streptophyta</taxon>
        <taxon>Embryophyta</taxon>
        <taxon>Tracheophyta</taxon>
        <taxon>Spermatophyta</taxon>
        <taxon>Magnoliopsida</taxon>
        <taxon>eudicotyledons</taxon>
        <taxon>Gunneridae</taxon>
        <taxon>Pentapetalae</taxon>
        <taxon>rosids</taxon>
        <taxon>fabids</taxon>
        <taxon>Fabales</taxon>
        <taxon>Fabaceae</taxon>
        <taxon>Papilionoideae</taxon>
        <taxon>50 kb inversion clade</taxon>
        <taxon>NPAAA clade</taxon>
        <taxon>Hologalegina</taxon>
        <taxon>IRL clade</taxon>
        <taxon>Trifolieae</taxon>
        <taxon>Medicago</taxon>
    </lineage>
</organism>